<evidence type="ECO:0008006" key="4">
    <source>
        <dbReference type="Google" id="ProtNLM"/>
    </source>
</evidence>
<feature type="chain" id="PRO_5044021084" description="Cuticle protein" evidence="1">
    <location>
        <begin position="17"/>
        <end position="214"/>
    </location>
</feature>
<evidence type="ECO:0000313" key="3">
    <source>
        <dbReference type="Proteomes" id="UP001153954"/>
    </source>
</evidence>
<reference evidence="2" key="1">
    <citation type="submission" date="2022-03" db="EMBL/GenBank/DDBJ databases">
        <authorList>
            <person name="Tunstrom K."/>
        </authorList>
    </citation>
    <scope>NUCLEOTIDE SEQUENCE</scope>
</reference>
<dbReference type="EMBL" id="CAKOGL010000010">
    <property type="protein sequence ID" value="CAH2091254.1"/>
    <property type="molecule type" value="Genomic_DNA"/>
</dbReference>
<gene>
    <name evidence="2" type="ORF">EEDITHA_LOCUS7133</name>
</gene>
<evidence type="ECO:0000256" key="1">
    <source>
        <dbReference type="SAM" id="SignalP"/>
    </source>
</evidence>
<dbReference type="AlphaFoldDB" id="A0AAU9U0E7"/>
<name>A0AAU9U0E7_EUPED</name>
<keyword evidence="1" id="KW-0732">Signal</keyword>
<evidence type="ECO:0000313" key="2">
    <source>
        <dbReference type="EMBL" id="CAH2091254.1"/>
    </source>
</evidence>
<dbReference type="Proteomes" id="UP001153954">
    <property type="component" value="Unassembled WGS sequence"/>
</dbReference>
<protein>
    <recommendedName>
        <fullName evidence="4">Cuticle protein</fullName>
    </recommendedName>
</protein>
<feature type="signal peptide" evidence="1">
    <location>
        <begin position="1"/>
        <end position="16"/>
    </location>
</feature>
<organism evidence="2 3">
    <name type="scientific">Euphydryas editha</name>
    <name type="common">Edith's checkerspot</name>
    <dbReference type="NCBI Taxonomy" id="104508"/>
    <lineage>
        <taxon>Eukaryota</taxon>
        <taxon>Metazoa</taxon>
        <taxon>Ecdysozoa</taxon>
        <taxon>Arthropoda</taxon>
        <taxon>Hexapoda</taxon>
        <taxon>Insecta</taxon>
        <taxon>Pterygota</taxon>
        <taxon>Neoptera</taxon>
        <taxon>Endopterygota</taxon>
        <taxon>Lepidoptera</taxon>
        <taxon>Glossata</taxon>
        <taxon>Ditrysia</taxon>
        <taxon>Papilionoidea</taxon>
        <taxon>Nymphalidae</taxon>
        <taxon>Nymphalinae</taxon>
        <taxon>Euphydryas</taxon>
    </lineage>
</organism>
<sequence length="214" mass="21674">MKSLVVLSAVFAVTLAAPYYTLGTSAVYGVPTVYSAPAAVSHQSQVNVHSSQAVVSTAPAVVAARAVVEPVNTVVSAPAVVTPVQTVVAAPAAVSHQSRVDVRTSAPKYVATGPVVVAKTFEPAESVVVNPTLVNVAPATTVYSGGAAVSHQSRVDVKSSPAVITEHVVEPAYVATPVVEAVPTVVEAAPAVVDARSVYVAPASTFYSAGYIKK</sequence>
<proteinExistence type="predicted"/>
<accession>A0AAU9U0E7</accession>
<keyword evidence="3" id="KW-1185">Reference proteome</keyword>
<comment type="caution">
    <text evidence="2">The sequence shown here is derived from an EMBL/GenBank/DDBJ whole genome shotgun (WGS) entry which is preliminary data.</text>
</comment>